<protein>
    <submittedName>
        <fullName evidence="1">Uncharacterized protein</fullName>
    </submittedName>
</protein>
<name>A0A9P8VWU1_9HYPO</name>
<evidence type="ECO:0000313" key="2">
    <source>
        <dbReference type="Proteomes" id="UP000777438"/>
    </source>
</evidence>
<comment type="caution">
    <text evidence="1">The sequence shown here is derived from an EMBL/GenBank/DDBJ whole genome shotgun (WGS) entry which is preliminary data.</text>
</comment>
<gene>
    <name evidence="1" type="ORF">B0T10DRAFT_494291</name>
</gene>
<dbReference type="AlphaFoldDB" id="A0A9P8VWU1"/>
<dbReference type="OrthoDB" id="5104028at2759"/>
<accession>A0A9P8VWU1</accession>
<dbReference type="Proteomes" id="UP000777438">
    <property type="component" value="Unassembled WGS sequence"/>
</dbReference>
<evidence type="ECO:0000313" key="1">
    <source>
        <dbReference type="EMBL" id="KAH6883461.1"/>
    </source>
</evidence>
<reference evidence="1 2" key="1">
    <citation type="journal article" date="2021" name="Nat. Commun.">
        <title>Genetic determinants of endophytism in the Arabidopsis root mycobiome.</title>
        <authorList>
            <person name="Mesny F."/>
            <person name="Miyauchi S."/>
            <person name="Thiergart T."/>
            <person name="Pickel B."/>
            <person name="Atanasova L."/>
            <person name="Karlsson M."/>
            <person name="Huettel B."/>
            <person name="Barry K.W."/>
            <person name="Haridas S."/>
            <person name="Chen C."/>
            <person name="Bauer D."/>
            <person name="Andreopoulos W."/>
            <person name="Pangilinan J."/>
            <person name="LaButti K."/>
            <person name="Riley R."/>
            <person name="Lipzen A."/>
            <person name="Clum A."/>
            <person name="Drula E."/>
            <person name="Henrissat B."/>
            <person name="Kohler A."/>
            <person name="Grigoriev I.V."/>
            <person name="Martin F.M."/>
            <person name="Hacquard S."/>
        </authorList>
    </citation>
    <scope>NUCLEOTIDE SEQUENCE [LARGE SCALE GENOMIC DNA]</scope>
    <source>
        <strain evidence="1 2">MPI-CAGE-CH-0241</strain>
    </source>
</reference>
<organism evidence="1 2">
    <name type="scientific">Thelonectria olida</name>
    <dbReference type="NCBI Taxonomy" id="1576542"/>
    <lineage>
        <taxon>Eukaryota</taxon>
        <taxon>Fungi</taxon>
        <taxon>Dikarya</taxon>
        <taxon>Ascomycota</taxon>
        <taxon>Pezizomycotina</taxon>
        <taxon>Sordariomycetes</taxon>
        <taxon>Hypocreomycetidae</taxon>
        <taxon>Hypocreales</taxon>
        <taxon>Nectriaceae</taxon>
        <taxon>Thelonectria</taxon>
    </lineage>
</organism>
<sequence length="103" mass="11743">MTRLLLASPHQQDAYSRPFGPLQEQTSMRFLCYCLNVLTLGEASLFNTHGFRFTSAQRASLEQLREHLQDDGWSDEALEEELLPMVGRSSSEIRVKVAMARNL</sequence>
<keyword evidence="2" id="KW-1185">Reference proteome</keyword>
<proteinExistence type="predicted"/>
<dbReference type="EMBL" id="JAGPYM010000023">
    <property type="protein sequence ID" value="KAH6883461.1"/>
    <property type="molecule type" value="Genomic_DNA"/>
</dbReference>